<evidence type="ECO:0000313" key="1">
    <source>
        <dbReference type="EMBL" id="EPG59803.1"/>
    </source>
</evidence>
<protein>
    <submittedName>
        <fullName evidence="1">Uncharacterized protein</fullName>
    </submittedName>
</protein>
<organism evidence="1 2">
    <name type="scientific">Leptospira borgpetersenii serovar Javanica str. UI 09931</name>
    <dbReference type="NCBI Taxonomy" id="1049767"/>
    <lineage>
        <taxon>Bacteria</taxon>
        <taxon>Pseudomonadati</taxon>
        <taxon>Spirochaetota</taxon>
        <taxon>Spirochaetia</taxon>
        <taxon>Leptospirales</taxon>
        <taxon>Leptospiraceae</taxon>
        <taxon>Leptospira</taxon>
    </lineage>
</organism>
<sequence length="37" mass="4440">MQMVLKMTSDFCKDIEILIGKNGILKRYFTRTKKNKF</sequence>
<name>A0AAV3JIY2_LEPBO</name>
<dbReference type="AlphaFoldDB" id="A0AAV3JIY2"/>
<evidence type="ECO:0000313" key="2">
    <source>
        <dbReference type="Proteomes" id="UP000014570"/>
    </source>
</evidence>
<comment type="caution">
    <text evidence="1">The sequence shown here is derived from an EMBL/GenBank/DDBJ whole genome shotgun (WGS) entry which is preliminary data.</text>
</comment>
<dbReference type="Proteomes" id="UP000014570">
    <property type="component" value="Unassembled WGS sequence"/>
</dbReference>
<proteinExistence type="predicted"/>
<gene>
    <name evidence="1" type="ORF">LEP1GSC103_0961</name>
</gene>
<dbReference type="EMBL" id="AHNP02000002">
    <property type="protein sequence ID" value="EPG59803.1"/>
    <property type="molecule type" value="Genomic_DNA"/>
</dbReference>
<reference evidence="1 2" key="1">
    <citation type="submission" date="2013-04" db="EMBL/GenBank/DDBJ databases">
        <authorList>
            <person name="Harkins D.M."/>
            <person name="Durkin A.S."/>
            <person name="Brinkac L.M."/>
            <person name="Haft D.H."/>
            <person name="Selengut J.D."/>
            <person name="Sanka R."/>
            <person name="DePew J."/>
            <person name="Purushe J."/>
            <person name="Chanthongthip A."/>
            <person name="Lattana O."/>
            <person name="Phetsouvanh R."/>
            <person name="Newton P.N."/>
            <person name="Vinetz J.M."/>
            <person name="Sutton G.G."/>
            <person name="Nierman W.C."/>
            <person name="Fouts D.E."/>
        </authorList>
    </citation>
    <scope>NUCLEOTIDE SEQUENCE [LARGE SCALE GENOMIC DNA]</scope>
    <source>
        <strain evidence="1 2">UI 09931</strain>
    </source>
</reference>
<accession>A0AAV3JIY2</accession>